<organism evidence="2 3">
    <name type="scientific">Peronospora destructor</name>
    <dbReference type="NCBI Taxonomy" id="86335"/>
    <lineage>
        <taxon>Eukaryota</taxon>
        <taxon>Sar</taxon>
        <taxon>Stramenopiles</taxon>
        <taxon>Oomycota</taxon>
        <taxon>Peronosporomycetes</taxon>
        <taxon>Peronosporales</taxon>
        <taxon>Peronosporaceae</taxon>
        <taxon>Peronospora</taxon>
    </lineage>
</organism>
<name>A0AAV0V6M4_9STRA</name>
<feature type="compositionally biased region" description="Polar residues" evidence="1">
    <location>
        <begin position="324"/>
        <end position="338"/>
    </location>
</feature>
<evidence type="ECO:0000313" key="2">
    <source>
        <dbReference type="EMBL" id="CAI5743730.1"/>
    </source>
</evidence>
<feature type="compositionally biased region" description="Acidic residues" evidence="1">
    <location>
        <begin position="279"/>
        <end position="303"/>
    </location>
</feature>
<feature type="compositionally biased region" description="Polar residues" evidence="1">
    <location>
        <begin position="87"/>
        <end position="108"/>
    </location>
</feature>
<keyword evidence="3" id="KW-1185">Reference proteome</keyword>
<feature type="region of interest" description="Disordered" evidence="1">
    <location>
        <begin position="253"/>
        <end position="350"/>
    </location>
</feature>
<feature type="region of interest" description="Disordered" evidence="1">
    <location>
        <begin position="700"/>
        <end position="721"/>
    </location>
</feature>
<dbReference type="EMBL" id="CANTFM010001916">
    <property type="protein sequence ID" value="CAI5743730.1"/>
    <property type="molecule type" value="Genomic_DNA"/>
</dbReference>
<feature type="compositionally biased region" description="Acidic residues" evidence="1">
    <location>
        <begin position="340"/>
        <end position="350"/>
    </location>
</feature>
<evidence type="ECO:0000256" key="1">
    <source>
        <dbReference type="SAM" id="MobiDB-lite"/>
    </source>
</evidence>
<feature type="compositionally biased region" description="Basic residues" evidence="1">
    <location>
        <begin position="257"/>
        <end position="266"/>
    </location>
</feature>
<comment type="caution">
    <text evidence="2">The sequence shown here is derived from an EMBL/GenBank/DDBJ whole genome shotgun (WGS) entry which is preliminary data.</text>
</comment>
<accession>A0AAV0V6M4</accession>
<dbReference type="AlphaFoldDB" id="A0AAV0V6M4"/>
<feature type="compositionally biased region" description="Basic residues" evidence="1">
    <location>
        <begin position="309"/>
        <end position="321"/>
    </location>
</feature>
<sequence>MAEPSGRHRIRKFLVSRKHKQQPSDPEDLLRASNTSSVVSLPRVGYCSYGSRRDRRLNSVGNLGSRRRTQSVETSASNSKPRAHTGPSVTQSDVNAAQSTDTEEPNNFSDHDRLFRTTSDTSANSLEESTHDENEPIDWGLYGNENTTYKYEVQEDSIPVLLDKELLDSRERENKTLATDRFLFDEAGASRFGAVVVNGAGRDEEDDDADFVDEDLVAWEAKKENERSMKRRARKLESNRDRYAEMAAARLAGMRKDARHSKKRHGHSDMSLSVGSDNSDVESYDEEQLIVGEEVEGVAELEDTNQRRSSLHSRRSSKSQKHSFVSNSDKANSVNNDYASGEDEVEMDENQEAVPSATLISTQIATAESTEAEAGSADAERIEVDIVEAEEAAEELRQLKKKYRAERRAKKRLMREKEEEERTALKAAELARAHREEQRAREEAKAEQKKREKKKERREVKAKLKREKAKQRQAEAEFRKLAEFNQAEEERRERKLRDAERAAAADEAEISNVLVVVEKPRETETVQQPVAAPALVLTSTSSVQTEVAPTQQAACASIPPAFPAPSPVPVPVVAPAVVSSSAAEVAAAAAQSMPPPIHQMCPPPFVPSYPTGPQSMPAYGLAATFGAYPPFYLAPYNYGRPTGLQHALMRPNMGFVAGLSAINSFGTPAGPAPAPSIQNLAEPMIGPQLPILKESAKASLTGASPPSFPLPSVGKSTSPKLTNLPELPDVIEF</sequence>
<protein>
    <submittedName>
        <fullName evidence="2">Uncharacterized protein</fullName>
    </submittedName>
</protein>
<dbReference type="Proteomes" id="UP001162029">
    <property type="component" value="Unassembled WGS sequence"/>
</dbReference>
<feature type="compositionally biased region" description="Basic residues" evidence="1">
    <location>
        <begin position="7"/>
        <end position="21"/>
    </location>
</feature>
<feature type="region of interest" description="Disordered" evidence="1">
    <location>
        <begin position="407"/>
        <end position="472"/>
    </location>
</feature>
<proteinExistence type="predicted"/>
<feature type="compositionally biased region" description="Polar residues" evidence="1">
    <location>
        <begin position="71"/>
        <end position="80"/>
    </location>
</feature>
<feature type="compositionally biased region" description="Basic and acidic residues" evidence="1">
    <location>
        <begin position="415"/>
        <end position="450"/>
    </location>
</feature>
<reference evidence="2" key="1">
    <citation type="submission" date="2022-12" db="EMBL/GenBank/DDBJ databases">
        <authorList>
            <person name="Webb A."/>
        </authorList>
    </citation>
    <scope>NUCLEOTIDE SEQUENCE</scope>
    <source>
        <strain evidence="2">Pd1</strain>
    </source>
</reference>
<feature type="region of interest" description="Disordered" evidence="1">
    <location>
        <begin position="1"/>
        <end position="114"/>
    </location>
</feature>
<evidence type="ECO:0000313" key="3">
    <source>
        <dbReference type="Proteomes" id="UP001162029"/>
    </source>
</evidence>
<gene>
    <name evidence="2" type="ORF">PDE001_LOCUS8924</name>
</gene>